<keyword evidence="1 2" id="KW-0597">Phosphoprotein</keyword>
<evidence type="ECO:0000256" key="2">
    <source>
        <dbReference type="PROSITE-ProRule" id="PRU00169"/>
    </source>
</evidence>
<dbReference type="Pfam" id="PF00072">
    <property type="entry name" value="Response_reg"/>
    <property type="match status" value="1"/>
</dbReference>
<dbReference type="InterPro" id="IPR001789">
    <property type="entry name" value="Sig_transdc_resp-reg_receiver"/>
</dbReference>
<dbReference type="PROSITE" id="PS50110">
    <property type="entry name" value="RESPONSE_REGULATORY"/>
    <property type="match status" value="1"/>
</dbReference>
<dbReference type="PANTHER" id="PTHR44591:SF3">
    <property type="entry name" value="RESPONSE REGULATORY DOMAIN-CONTAINING PROTEIN"/>
    <property type="match status" value="1"/>
</dbReference>
<evidence type="ECO:0000259" key="3">
    <source>
        <dbReference type="PROSITE" id="PS50110"/>
    </source>
</evidence>
<comment type="caution">
    <text evidence="4">The sequence shown here is derived from an EMBL/GenBank/DDBJ whole genome shotgun (WGS) entry which is preliminary data.</text>
</comment>
<gene>
    <name evidence="4" type="ORF">COT42_00835</name>
</gene>
<feature type="modified residue" description="4-aspartylphosphate" evidence="2">
    <location>
        <position position="55"/>
    </location>
</feature>
<dbReference type="PANTHER" id="PTHR44591">
    <property type="entry name" value="STRESS RESPONSE REGULATOR PROTEIN 1"/>
    <property type="match status" value="1"/>
</dbReference>
<evidence type="ECO:0000313" key="4">
    <source>
        <dbReference type="EMBL" id="PIS31574.1"/>
    </source>
</evidence>
<dbReference type="Gene3D" id="3.40.50.2300">
    <property type="match status" value="1"/>
</dbReference>
<name>A0A2H0Y3S1_UNCSA</name>
<sequence>MNKKVKVLVVDDELSVLESFKMILEIKDYEVRTALGMDEAVQAVKEENFDLAFVDLRFKGQDIGLGILAEIKKIKPKTKVVICTAFASDESKNNAVQLGAMDYISKPFMMEAIYKLVERALSKS</sequence>
<reference evidence="4 5" key="1">
    <citation type="submission" date="2017-09" db="EMBL/GenBank/DDBJ databases">
        <title>Depth-based differentiation of microbial function through sediment-hosted aquifers and enrichment of novel symbionts in the deep terrestrial subsurface.</title>
        <authorList>
            <person name="Probst A.J."/>
            <person name="Ladd B."/>
            <person name="Jarett J.K."/>
            <person name="Geller-Mcgrath D.E."/>
            <person name="Sieber C.M."/>
            <person name="Emerson J.B."/>
            <person name="Anantharaman K."/>
            <person name="Thomas B.C."/>
            <person name="Malmstrom R."/>
            <person name="Stieglmeier M."/>
            <person name="Klingl A."/>
            <person name="Woyke T."/>
            <person name="Ryan C.M."/>
            <person name="Banfield J.F."/>
        </authorList>
    </citation>
    <scope>NUCLEOTIDE SEQUENCE [LARGE SCALE GENOMIC DNA]</scope>
    <source>
        <strain evidence="4">CG08_land_8_20_14_0_20_45_16</strain>
    </source>
</reference>
<dbReference type="Proteomes" id="UP000231343">
    <property type="component" value="Unassembled WGS sequence"/>
</dbReference>
<dbReference type="InterPro" id="IPR050595">
    <property type="entry name" value="Bact_response_regulator"/>
</dbReference>
<dbReference type="AlphaFoldDB" id="A0A2H0Y3S1"/>
<evidence type="ECO:0000313" key="5">
    <source>
        <dbReference type="Proteomes" id="UP000231343"/>
    </source>
</evidence>
<dbReference type="GO" id="GO:0000160">
    <property type="term" value="P:phosphorelay signal transduction system"/>
    <property type="evidence" value="ECO:0007669"/>
    <property type="project" value="InterPro"/>
</dbReference>
<dbReference type="InterPro" id="IPR011006">
    <property type="entry name" value="CheY-like_superfamily"/>
</dbReference>
<protein>
    <recommendedName>
        <fullName evidence="3">Response regulatory domain-containing protein</fullName>
    </recommendedName>
</protein>
<evidence type="ECO:0000256" key="1">
    <source>
        <dbReference type="ARBA" id="ARBA00022553"/>
    </source>
</evidence>
<feature type="domain" description="Response regulatory" evidence="3">
    <location>
        <begin position="6"/>
        <end position="121"/>
    </location>
</feature>
<accession>A0A2H0Y3S1</accession>
<proteinExistence type="predicted"/>
<dbReference type="SMART" id="SM00448">
    <property type="entry name" value="REC"/>
    <property type="match status" value="1"/>
</dbReference>
<dbReference type="EMBL" id="PEYM01000009">
    <property type="protein sequence ID" value="PIS31574.1"/>
    <property type="molecule type" value="Genomic_DNA"/>
</dbReference>
<dbReference type="SUPFAM" id="SSF52172">
    <property type="entry name" value="CheY-like"/>
    <property type="match status" value="1"/>
</dbReference>
<organism evidence="4 5">
    <name type="scientific">Candidatus Saganbacteria bacterium CG08_land_8_20_14_0_20_45_16</name>
    <dbReference type="NCBI Taxonomy" id="2014293"/>
    <lineage>
        <taxon>Bacteria</taxon>
        <taxon>Bacillati</taxon>
        <taxon>Saganbacteria</taxon>
    </lineage>
</organism>